<dbReference type="EMBL" id="BART01009484">
    <property type="protein sequence ID" value="GAG69188.1"/>
    <property type="molecule type" value="Genomic_DNA"/>
</dbReference>
<dbReference type="AlphaFoldDB" id="X1A8W8"/>
<proteinExistence type="predicted"/>
<gene>
    <name evidence="1" type="ORF">S01H4_21012</name>
</gene>
<comment type="caution">
    <text evidence="1">The sequence shown here is derived from an EMBL/GenBank/DDBJ whole genome shotgun (WGS) entry which is preliminary data.</text>
</comment>
<reference evidence="1" key="1">
    <citation type="journal article" date="2014" name="Front. Microbiol.">
        <title>High frequency of phylogenetically diverse reductive dehalogenase-homologous genes in deep subseafloor sedimentary metagenomes.</title>
        <authorList>
            <person name="Kawai M."/>
            <person name="Futagami T."/>
            <person name="Toyoda A."/>
            <person name="Takaki Y."/>
            <person name="Nishi S."/>
            <person name="Hori S."/>
            <person name="Arai W."/>
            <person name="Tsubouchi T."/>
            <person name="Morono Y."/>
            <person name="Uchiyama I."/>
            <person name="Ito T."/>
            <person name="Fujiyama A."/>
            <person name="Inagaki F."/>
            <person name="Takami H."/>
        </authorList>
    </citation>
    <scope>NUCLEOTIDE SEQUENCE</scope>
    <source>
        <strain evidence="1">Expedition CK06-06</strain>
    </source>
</reference>
<name>X1A8W8_9ZZZZ</name>
<organism evidence="1">
    <name type="scientific">marine sediment metagenome</name>
    <dbReference type="NCBI Taxonomy" id="412755"/>
    <lineage>
        <taxon>unclassified sequences</taxon>
        <taxon>metagenomes</taxon>
        <taxon>ecological metagenomes</taxon>
    </lineage>
</organism>
<protein>
    <submittedName>
        <fullName evidence="1">Uncharacterized protein</fullName>
    </submittedName>
</protein>
<sequence length="172" mass="19924">GDTDKKIVPILLAEGISLFDNIVARWDGKNYWCEEIDNRSDPSIPEYLKYALNKSIPVDKLNYRGLSPCHREAYKWQFFLSKEQLKEVTLETIKEAVEHGTGKFLSYIERKDSYVVTFSLDGEEFRSTVMKKNFEVITAGICLSGEDHKFDLQSLTDVVKEGRDRDLIYRVD</sequence>
<evidence type="ECO:0000313" key="1">
    <source>
        <dbReference type="EMBL" id="GAG69188.1"/>
    </source>
</evidence>
<accession>X1A8W8</accession>
<feature type="non-terminal residue" evidence="1">
    <location>
        <position position="1"/>
    </location>
</feature>